<evidence type="ECO:0000313" key="4">
    <source>
        <dbReference type="Proteomes" id="UP000250028"/>
    </source>
</evidence>
<dbReference type="EMBL" id="UESZ01000001">
    <property type="protein sequence ID" value="SSA34854.1"/>
    <property type="molecule type" value="Genomic_DNA"/>
</dbReference>
<proteinExistence type="predicted"/>
<gene>
    <name evidence="3" type="ORF">SAMN04489750_2184</name>
</gene>
<evidence type="ECO:0008006" key="5">
    <source>
        <dbReference type="Google" id="ProtNLM"/>
    </source>
</evidence>
<evidence type="ECO:0000256" key="1">
    <source>
        <dbReference type="SAM" id="Phobius"/>
    </source>
</evidence>
<dbReference type="AlphaFoldDB" id="A0A2Y8ZSD0"/>
<evidence type="ECO:0000313" key="3">
    <source>
        <dbReference type="EMBL" id="SSA34854.1"/>
    </source>
</evidence>
<name>A0A2Y8ZSD0_9MICO</name>
<accession>A0A2Y8ZSD0</accession>
<keyword evidence="4" id="KW-1185">Reference proteome</keyword>
<protein>
    <recommendedName>
        <fullName evidence="5">PEP-CTERM protein-sorting domain-containing protein</fullName>
    </recommendedName>
</protein>
<reference evidence="4" key="1">
    <citation type="submission" date="2016-10" db="EMBL/GenBank/DDBJ databases">
        <authorList>
            <person name="Varghese N."/>
            <person name="Submissions S."/>
        </authorList>
    </citation>
    <scope>NUCLEOTIDE SEQUENCE [LARGE SCALE GENOMIC DNA]</scope>
    <source>
        <strain evidence="4">DSM 22951</strain>
    </source>
</reference>
<evidence type="ECO:0000256" key="2">
    <source>
        <dbReference type="SAM" id="SignalP"/>
    </source>
</evidence>
<keyword evidence="1" id="KW-0812">Transmembrane</keyword>
<feature type="signal peptide" evidence="2">
    <location>
        <begin position="1"/>
        <end position="20"/>
    </location>
</feature>
<sequence>MVIRVRFARSVALAVLAALAAGCFALVAAYVLNQRIPVLWGRYTASQTACSGTGRFTQCILTGDWVSNDGSRAVTNLTLDRRFVPSGTVAAGYRDGAVLDGEGLIVTQSGTQMTPAPWIVLAAGVGCSVAFYRTLRRD</sequence>
<feature type="chain" id="PRO_5015949020" description="PEP-CTERM protein-sorting domain-containing protein" evidence="2">
    <location>
        <begin position="21"/>
        <end position="138"/>
    </location>
</feature>
<organism evidence="3 4">
    <name type="scientific">Branchiibius hedensis</name>
    <dbReference type="NCBI Taxonomy" id="672460"/>
    <lineage>
        <taxon>Bacteria</taxon>
        <taxon>Bacillati</taxon>
        <taxon>Actinomycetota</taxon>
        <taxon>Actinomycetes</taxon>
        <taxon>Micrococcales</taxon>
        <taxon>Dermacoccaceae</taxon>
        <taxon>Branchiibius</taxon>
    </lineage>
</organism>
<keyword evidence="1" id="KW-0472">Membrane</keyword>
<keyword evidence="1" id="KW-1133">Transmembrane helix</keyword>
<dbReference type="PROSITE" id="PS51257">
    <property type="entry name" value="PROKAR_LIPOPROTEIN"/>
    <property type="match status" value="1"/>
</dbReference>
<dbReference type="Proteomes" id="UP000250028">
    <property type="component" value="Unassembled WGS sequence"/>
</dbReference>
<feature type="transmembrane region" description="Helical" evidence="1">
    <location>
        <begin position="116"/>
        <end position="135"/>
    </location>
</feature>
<keyword evidence="2" id="KW-0732">Signal</keyword>
<dbReference type="RefSeq" id="WP_109685739.1">
    <property type="nucleotide sequence ID" value="NZ_QGDN01000001.1"/>
</dbReference>